<evidence type="ECO:0000256" key="4">
    <source>
        <dbReference type="ARBA" id="ARBA00023180"/>
    </source>
</evidence>
<comment type="similarity">
    <text evidence="2">Belongs to the glycosyl hydrolase 13 family.</text>
</comment>
<evidence type="ECO:0000256" key="2">
    <source>
        <dbReference type="ARBA" id="ARBA00008061"/>
    </source>
</evidence>
<dbReference type="Proteomes" id="UP000752696">
    <property type="component" value="Unassembled WGS sequence"/>
</dbReference>
<dbReference type="SUPFAM" id="SSF51445">
    <property type="entry name" value="(Trans)glycosidases"/>
    <property type="match status" value="1"/>
</dbReference>
<proteinExistence type="inferred from homology"/>
<keyword evidence="5" id="KW-0378">Hydrolase</keyword>
<dbReference type="InterPro" id="IPR006047">
    <property type="entry name" value="GH13_cat_dom"/>
</dbReference>
<organism evidence="7 8">
    <name type="scientific">Heterotrigona itama</name>
    <dbReference type="NCBI Taxonomy" id="395501"/>
    <lineage>
        <taxon>Eukaryota</taxon>
        <taxon>Metazoa</taxon>
        <taxon>Ecdysozoa</taxon>
        <taxon>Arthropoda</taxon>
        <taxon>Hexapoda</taxon>
        <taxon>Insecta</taxon>
        <taxon>Pterygota</taxon>
        <taxon>Neoptera</taxon>
        <taxon>Endopterygota</taxon>
        <taxon>Hymenoptera</taxon>
        <taxon>Apocrita</taxon>
        <taxon>Aculeata</taxon>
        <taxon>Apoidea</taxon>
        <taxon>Anthophila</taxon>
        <taxon>Apidae</taxon>
        <taxon>Heterotrigona</taxon>
    </lineage>
</organism>
<keyword evidence="4" id="KW-0325">Glycoprotein</keyword>
<evidence type="ECO:0000256" key="3">
    <source>
        <dbReference type="ARBA" id="ARBA00012741"/>
    </source>
</evidence>
<keyword evidence="8" id="KW-1185">Reference proteome</keyword>
<keyword evidence="5" id="KW-0326">Glycosidase</keyword>
<feature type="non-terminal residue" evidence="7">
    <location>
        <position position="1"/>
    </location>
</feature>
<dbReference type="Gene3D" id="3.90.400.10">
    <property type="entry name" value="Oligo-1,6-glucosidase, Domain 2"/>
    <property type="match status" value="1"/>
</dbReference>
<reference evidence="7" key="1">
    <citation type="submission" date="2020-07" db="EMBL/GenBank/DDBJ databases">
        <authorList>
            <person name="Nazaruddin N."/>
        </authorList>
    </citation>
    <scope>NUCLEOTIDE SEQUENCE</scope>
</reference>
<accession>A0A6V7H2Z1</accession>
<gene>
    <name evidence="7" type="ORF">MHI_LOCUS364237</name>
</gene>
<dbReference type="EMBL" id="CAJDYZ010006280">
    <property type="protein sequence ID" value="CAD1473223.1"/>
    <property type="molecule type" value="Genomic_DNA"/>
</dbReference>
<evidence type="ECO:0000313" key="8">
    <source>
        <dbReference type="Proteomes" id="UP000752696"/>
    </source>
</evidence>
<dbReference type="EC" id="3.2.1.20" evidence="3"/>
<protein>
    <recommendedName>
        <fullName evidence="3">alpha-glucosidase</fullName>
        <ecNumber evidence="3">3.2.1.20</ecNumber>
    </recommendedName>
</protein>
<dbReference type="OrthoDB" id="1740265at2759"/>
<feature type="domain" description="Glycosyl hydrolase family 13 catalytic" evidence="6">
    <location>
        <begin position="1"/>
        <end position="352"/>
    </location>
</feature>
<feature type="non-terminal residue" evidence="7">
    <location>
        <position position="363"/>
    </location>
</feature>
<dbReference type="Pfam" id="PF00128">
    <property type="entry name" value="Alpha-amylase"/>
    <property type="match status" value="1"/>
</dbReference>
<dbReference type="GO" id="GO:0004558">
    <property type="term" value="F:alpha-1,4-glucosidase activity"/>
    <property type="evidence" value="ECO:0007669"/>
    <property type="project" value="UniProtKB-EC"/>
</dbReference>
<dbReference type="Gene3D" id="3.20.20.80">
    <property type="entry name" value="Glycosidases"/>
    <property type="match status" value="1"/>
</dbReference>
<dbReference type="FunFam" id="3.90.400.10:FF:000001">
    <property type="entry name" value="Maltase A3, isoform A"/>
    <property type="match status" value="1"/>
</dbReference>
<evidence type="ECO:0000313" key="7">
    <source>
        <dbReference type="EMBL" id="CAD1473223.1"/>
    </source>
</evidence>
<dbReference type="GO" id="GO:0005975">
    <property type="term" value="P:carbohydrate metabolic process"/>
    <property type="evidence" value="ECO:0007669"/>
    <property type="project" value="InterPro"/>
</dbReference>
<dbReference type="PANTHER" id="PTHR10357">
    <property type="entry name" value="ALPHA-AMYLASE FAMILY MEMBER"/>
    <property type="match status" value="1"/>
</dbReference>
<dbReference type="AlphaFoldDB" id="A0A6V7H2Z1"/>
<dbReference type="InterPro" id="IPR017853">
    <property type="entry name" value="GH"/>
</dbReference>
<evidence type="ECO:0000256" key="5">
    <source>
        <dbReference type="ARBA" id="ARBA00023295"/>
    </source>
</evidence>
<dbReference type="InterPro" id="IPR045857">
    <property type="entry name" value="O16G_dom_2"/>
</dbReference>
<sequence length="363" mass="42574">IESKLQYLKDTGITAIWLSPINKSPMVDFGYDISDFRDVDPTFGTLNDLENLLSKARQLGIKVILDLVPNHTSDQHDWFKQSVKNDTKYADYYIWKTMEVGKLPNNWVSVFNNSAWTYHTERKQYYFHQFFRQQPDLNYRNPLVQQEMKDIIGFWLDKGIDGFRIDAVPHLFETENVTLNEPKLPNASNNLNESHYAYYDHIYTKDQPETYDLVQSWREYVDNYANKHNRDEIVLLTEAYTSLNNTIKYYDFGSHVPFNFKFIIDVNANSNTTDFANIVNNWLKYMPNDGVPNWVMGNHDRVRVGTRYPGRADQLIMLEMILPGIAVTYYGEEIGMEDNSTLYVYDVRDGCRTPFQWDGTVNA</sequence>
<name>A0A6V7H2Z1_9HYME</name>
<dbReference type="SMART" id="SM00642">
    <property type="entry name" value="Aamy"/>
    <property type="match status" value="1"/>
</dbReference>
<evidence type="ECO:0000256" key="1">
    <source>
        <dbReference type="ARBA" id="ARBA00001657"/>
    </source>
</evidence>
<comment type="caution">
    <text evidence="7">The sequence shown here is derived from an EMBL/GenBank/DDBJ whole genome shotgun (WGS) entry which is preliminary data.</text>
</comment>
<evidence type="ECO:0000259" key="6">
    <source>
        <dbReference type="SMART" id="SM00642"/>
    </source>
</evidence>
<dbReference type="PANTHER" id="PTHR10357:SF179">
    <property type="entry name" value="NEUTRAL AND BASIC AMINO ACID TRANSPORT PROTEIN RBAT"/>
    <property type="match status" value="1"/>
</dbReference>
<comment type="catalytic activity">
    <reaction evidence="1">
        <text>Hydrolysis of terminal, non-reducing (1-&gt;4)-linked alpha-D-glucose residues with release of alpha-D-glucose.</text>
        <dbReference type="EC" id="3.2.1.20"/>
    </reaction>
</comment>